<feature type="domain" description="Acyl-CoA dehydrogenase/oxidase C-terminal" evidence="8">
    <location>
        <begin position="288"/>
        <end position="434"/>
    </location>
</feature>
<dbReference type="AlphaFoldDB" id="A0A6L3W1F7"/>
<dbReference type="InterPro" id="IPR006091">
    <property type="entry name" value="Acyl-CoA_Oxase/DH_mid-dom"/>
</dbReference>
<dbReference type="Gene3D" id="1.20.140.10">
    <property type="entry name" value="Butyryl-CoA Dehydrogenase, subunit A, domain 3"/>
    <property type="match status" value="1"/>
</dbReference>
<dbReference type="PIRSF" id="PIRSF016578">
    <property type="entry name" value="HsaA"/>
    <property type="match status" value="1"/>
</dbReference>
<dbReference type="InterPro" id="IPR009100">
    <property type="entry name" value="AcylCoA_DH/oxidase_NM_dom_sf"/>
</dbReference>
<evidence type="ECO:0000256" key="1">
    <source>
        <dbReference type="ARBA" id="ARBA00001974"/>
    </source>
</evidence>
<dbReference type="SUPFAM" id="SSF47203">
    <property type="entry name" value="Acyl-CoA dehydrogenase C-terminal domain-like"/>
    <property type="match status" value="1"/>
</dbReference>
<dbReference type="GO" id="GO:0050660">
    <property type="term" value="F:flavin adenine dinucleotide binding"/>
    <property type="evidence" value="ECO:0007669"/>
    <property type="project" value="InterPro"/>
</dbReference>
<feature type="domain" description="Acyl-CoA dehydrogenase/oxidase N-terminal" evidence="10">
    <location>
        <begin position="60"/>
        <end position="171"/>
    </location>
</feature>
<dbReference type="Pfam" id="PF00441">
    <property type="entry name" value="Acyl-CoA_dh_1"/>
    <property type="match status" value="1"/>
</dbReference>
<name>A0A6L3W1F7_9ACTN</name>
<organism evidence="11 12">
    <name type="scientific">Actinomadura montaniterrae</name>
    <dbReference type="NCBI Taxonomy" id="1803903"/>
    <lineage>
        <taxon>Bacteria</taxon>
        <taxon>Bacillati</taxon>
        <taxon>Actinomycetota</taxon>
        <taxon>Actinomycetes</taxon>
        <taxon>Streptosporangiales</taxon>
        <taxon>Thermomonosporaceae</taxon>
        <taxon>Actinomadura</taxon>
    </lineage>
</organism>
<dbReference type="GO" id="GO:0003995">
    <property type="term" value="F:acyl-CoA dehydrogenase activity"/>
    <property type="evidence" value="ECO:0007669"/>
    <property type="project" value="TreeGrafter"/>
</dbReference>
<evidence type="ECO:0000256" key="6">
    <source>
        <dbReference type="RuleBase" id="RU362125"/>
    </source>
</evidence>
<sequence length="447" mass="49244">MQSAGRGRQPTHRSRRKGNQVTEQYIERDRTLLDARRDVWDPVPVPAEPGDADASWSRLSEQERRTRALARDLAETELRPYAAHWDESEEFPERSLAAAREAGLLGLTVPTEYGGQGRGLFEGCLVVEELARVCTSSAMAVQPFLNGPWRAIHVLGNDAQRERLLPGVAAGTRHFAIAMSEPGAGTAGTDLRAELRPDGSGFRLHGDKSWVTGGREADTIIVFCRAPGTVGPYGIGAVLIEGRPDGMAEPHVDPKMGIRGVAECTLRFDGVRIEPQDVLVMPEPDSKRGAEILVNQFNPERCGNAAMCTGIAQGALDASVSHLKQRRQFDRPLADFQGLQWMIADMALDVEVARTLVWRAARANTDGFPPQRETVMAKLYSSEMVQRVTNQAIQLHGARGYSRRWPLERFFRDGRGLSMGGGTTEVMRNMLASIVLDRRVSQRIPTS</sequence>
<dbReference type="Pfam" id="PF02770">
    <property type="entry name" value="Acyl-CoA_dh_M"/>
    <property type="match status" value="1"/>
</dbReference>
<dbReference type="OrthoDB" id="9770681at2"/>
<dbReference type="PANTHER" id="PTHR43884:SF12">
    <property type="entry name" value="ISOVALERYL-COA DEHYDROGENASE, MITOCHONDRIAL-RELATED"/>
    <property type="match status" value="1"/>
</dbReference>
<comment type="caution">
    <text evidence="11">The sequence shown here is derived from an EMBL/GenBank/DDBJ whole genome shotgun (WGS) entry which is preliminary data.</text>
</comment>
<dbReference type="InterPro" id="IPR009075">
    <property type="entry name" value="AcylCo_DH/oxidase_C"/>
</dbReference>
<evidence type="ECO:0000256" key="3">
    <source>
        <dbReference type="ARBA" id="ARBA00022630"/>
    </source>
</evidence>
<feature type="domain" description="Acyl-CoA oxidase/dehydrogenase middle" evidence="9">
    <location>
        <begin position="176"/>
        <end position="271"/>
    </location>
</feature>
<evidence type="ECO:0000259" key="10">
    <source>
        <dbReference type="Pfam" id="PF02771"/>
    </source>
</evidence>
<dbReference type="Pfam" id="PF02771">
    <property type="entry name" value="Acyl-CoA_dh_N"/>
    <property type="match status" value="1"/>
</dbReference>
<gene>
    <name evidence="11" type="ORF">F9B16_03390</name>
</gene>
<evidence type="ECO:0000256" key="2">
    <source>
        <dbReference type="ARBA" id="ARBA00009347"/>
    </source>
</evidence>
<proteinExistence type="inferred from homology"/>
<dbReference type="PANTHER" id="PTHR43884">
    <property type="entry name" value="ACYL-COA DEHYDROGENASE"/>
    <property type="match status" value="1"/>
</dbReference>
<dbReference type="InterPro" id="IPR046373">
    <property type="entry name" value="Acyl-CoA_Oxase/DH_mid-dom_sf"/>
</dbReference>
<evidence type="ECO:0000256" key="7">
    <source>
        <dbReference type="SAM" id="MobiDB-lite"/>
    </source>
</evidence>
<dbReference type="FunFam" id="1.20.140.10:FF:000001">
    <property type="entry name" value="Acyl-CoA dehydrogenase"/>
    <property type="match status" value="1"/>
</dbReference>
<dbReference type="Gene3D" id="1.10.540.10">
    <property type="entry name" value="Acyl-CoA dehydrogenase/oxidase, N-terminal domain"/>
    <property type="match status" value="1"/>
</dbReference>
<dbReference type="InterPro" id="IPR037069">
    <property type="entry name" value="AcylCoA_DH/ox_N_sf"/>
</dbReference>
<comment type="similarity">
    <text evidence="2 6">Belongs to the acyl-CoA dehydrogenase family.</text>
</comment>
<evidence type="ECO:0000313" key="11">
    <source>
        <dbReference type="EMBL" id="KAB2388723.1"/>
    </source>
</evidence>
<dbReference type="SUPFAM" id="SSF56645">
    <property type="entry name" value="Acyl-CoA dehydrogenase NM domain-like"/>
    <property type="match status" value="1"/>
</dbReference>
<dbReference type="InterPro" id="IPR036250">
    <property type="entry name" value="AcylCo_DH-like_C"/>
</dbReference>
<keyword evidence="5 6" id="KW-0560">Oxidoreductase</keyword>
<feature type="region of interest" description="Disordered" evidence="7">
    <location>
        <begin position="37"/>
        <end position="59"/>
    </location>
</feature>
<comment type="cofactor">
    <cofactor evidence="1 6">
        <name>FAD</name>
        <dbReference type="ChEBI" id="CHEBI:57692"/>
    </cofactor>
</comment>
<accession>A0A6L3W1F7</accession>
<evidence type="ECO:0000256" key="4">
    <source>
        <dbReference type="ARBA" id="ARBA00022827"/>
    </source>
</evidence>
<evidence type="ECO:0000313" key="12">
    <source>
        <dbReference type="Proteomes" id="UP000483004"/>
    </source>
</evidence>
<evidence type="ECO:0000259" key="8">
    <source>
        <dbReference type="Pfam" id="PF00441"/>
    </source>
</evidence>
<keyword evidence="3 6" id="KW-0285">Flavoprotein</keyword>
<evidence type="ECO:0000259" key="9">
    <source>
        <dbReference type="Pfam" id="PF02770"/>
    </source>
</evidence>
<feature type="region of interest" description="Disordered" evidence="7">
    <location>
        <begin position="1"/>
        <end position="25"/>
    </location>
</feature>
<protein>
    <submittedName>
        <fullName evidence="11">Butyryl-CoA dehydrogenase</fullName>
    </submittedName>
</protein>
<keyword evidence="4 6" id="KW-0274">FAD</keyword>
<dbReference type="EMBL" id="WBMR01000004">
    <property type="protein sequence ID" value="KAB2388723.1"/>
    <property type="molecule type" value="Genomic_DNA"/>
</dbReference>
<keyword evidence="12" id="KW-1185">Reference proteome</keyword>
<dbReference type="Proteomes" id="UP000483004">
    <property type="component" value="Unassembled WGS sequence"/>
</dbReference>
<dbReference type="Gene3D" id="2.40.110.10">
    <property type="entry name" value="Butyryl-CoA Dehydrogenase, subunit A, domain 2"/>
    <property type="match status" value="1"/>
</dbReference>
<evidence type="ECO:0000256" key="5">
    <source>
        <dbReference type="ARBA" id="ARBA00023002"/>
    </source>
</evidence>
<feature type="compositionally biased region" description="Basic residues" evidence="7">
    <location>
        <begin position="9"/>
        <end position="18"/>
    </location>
</feature>
<dbReference type="InterPro" id="IPR013786">
    <property type="entry name" value="AcylCoA_DH/ox_N"/>
</dbReference>
<reference evidence="11 12" key="1">
    <citation type="submission" date="2019-09" db="EMBL/GenBank/DDBJ databases">
        <title>Actinomadura physcomitrii sp. nov., a novel actinomycete isolated from moss [Physcomitrium sphaericum (Ludw) Fuernr].</title>
        <authorList>
            <person name="Liu C."/>
            <person name="Zhuang X."/>
        </authorList>
    </citation>
    <scope>NUCLEOTIDE SEQUENCE [LARGE SCALE GENOMIC DNA]</scope>
    <source>
        <strain evidence="11 12">CYP1-1B</strain>
    </source>
</reference>